<dbReference type="EMBL" id="CAJNDS010002199">
    <property type="protein sequence ID" value="CAE7368773.1"/>
    <property type="molecule type" value="Genomic_DNA"/>
</dbReference>
<evidence type="ECO:0000256" key="1">
    <source>
        <dbReference type="SAM" id="MobiDB-lite"/>
    </source>
</evidence>
<sequence length="236" mass="26163">MVARVCKTKPPPQNQHNSVPADEDYFAAVTQRAWRKLHAVDVLGKRLLREGKAVKQFKAADYDADELTQEAWPASLKWHALQHAPAFIQSEPAADMKYETQRLILARLVGDLGDAVHTVEEMEMVFTACKVVGGLMGKTHVLSTGECILEVEGFGAYEASGSSTSLMTTLDMEASRKGYKAIILLSTPAAVRFYSRFGYTCMETCSLEPADAVYQALHYLSANAIYRHAPMVKFLR</sequence>
<organism evidence="2 3">
    <name type="scientific">Symbiodinium natans</name>
    <dbReference type="NCBI Taxonomy" id="878477"/>
    <lineage>
        <taxon>Eukaryota</taxon>
        <taxon>Sar</taxon>
        <taxon>Alveolata</taxon>
        <taxon>Dinophyceae</taxon>
        <taxon>Suessiales</taxon>
        <taxon>Symbiodiniaceae</taxon>
        <taxon>Symbiodinium</taxon>
    </lineage>
</organism>
<keyword evidence="3" id="KW-1185">Reference proteome</keyword>
<dbReference type="OrthoDB" id="10535648at2759"/>
<accession>A0A812QFJ8</accession>
<evidence type="ECO:0000313" key="2">
    <source>
        <dbReference type="EMBL" id="CAE7368773.1"/>
    </source>
</evidence>
<evidence type="ECO:0000313" key="3">
    <source>
        <dbReference type="Proteomes" id="UP000604046"/>
    </source>
</evidence>
<dbReference type="SUPFAM" id="SSF55729">
    <property type="entry name" value="Acyl-CoA N-acyltransferases (Nat)"/>
    <property type="match status" value="1"/>
</dbReference>
<gene>
    <name evidence="2" type="primary">ACOT13</name>
    <name evidence="2" type="ORF">SNAT2548_LOCUS20079</name>
</gene>
<protein>
    <submittedName>
        <fullName evidence="2">ACOT13 protein</fullName>
    </submittedName>
</protein>
<feature type="region of interest" description="Disordered" evidence="1">
    <location>
        <begin position="1"/>
        <end position="20"/>
    </location>
</feature>
<name>A0A812QFJ8_9DINO</name>
<dbReference type="Gene3D" id="3.40.630.30">
    <property type="match status" value="1"/>
</dbReference>
<reference evidence="2" key="1">
    <citation type="submission" date="2021-02" db="EMBL/GenBank/DDBJ databases">
        <authorList>
            <person name="Dougan E. K."/>
            <person name="Rhodes N."/>
            <person name="Thang M."/>
            <person name="Chan C."/>
        </authorList>
    </citation>
    <scope>NUCLEOTIDE SEQUENCE</scope>
</reference>
<dbReference type="AlphaFoldDB" id="A0A812QFJ8"/>
<proteinExistence type="predicted"/>
<dbReference type="InterPro" id="IPR016181">
    <property type="entry name" value="Acyl_CoA_acyltransferase"/>
</dbReference>
<comment type="caution">
    <text evidence="2">The sequence shown here is derived from an EMBL/GenBank/DDBJ whole genome shotgun (WGS) entry which is preliminary data.</text>
</comment>
<dbReference type="Proteomes" id="UP000604046">
    <property type="component" value="Unassembled WGS sequence"/>
</dbReference>